<feature type="transmembrane region" description="Helical" evidence="3">
    <location>
        <begin position="30"/>
        <end position="49"/>
    </location>
</feature>
<dbReference type="PANTHER" id="PTHR37313:SF2">
    <property type="entry name" value="UPF0749 PROTEIN YLXX"/>
    <property type="match status" value="1"/>
</dbReference>
<evidence type="ECO:0000256" key="3">
    <source>
        <dbReference type="SAM" id="Phobius"/>
    </source>
</evidence>
<dbReference type="Proteomes" id="UP000823823">
    <property type="component" value="Unassembled WGS sequence"/>
</dbReference>
<keyword evidence="3" id="KW-0812">Transmembrane</keyword>
<evidence type="ECO:0000313" key="4">
    <source>
        <dbReference type="EMBL" id="HJB09837.1"/>
    </source>
</evidence>
<comment type="similarity">
    <text evidence="1">Belongs to the UPF0749 family.</text>
</comment>
<reference evidence="4" key="1">
    <citation type="journal article" date="2021" name="PeerJ">
        <title>Extensive microbial diversity within the chicken gut microbiome revealed by metagenomics and culture.</title>
        <authorList>
            <person name="Gilroy R."/>
            <person name="Ravi A."/>
            <person name="Getino M."/>
            <person name="Pursley I."/>
            <person name="Horton D.L."/>
            <person name="Alikhan N.F."/>
            <person name="Baker D."/>
            <person name="Gharbi K."/>
            <person name="Hall N."/>
            <person name="Watson M."/>
            <person name="Adriaenssens E.M."/>
            <person name="Foster-Nyarko E."/>
            <person name="Jarju S."/>
            <person name="Secka A."/>
            <person name="Antonio M."/>
            <person name="Oren A."/>
            <person name="Chaudhuri R.R."/>
            <person name="La Ragione R."/>
            <person name="Hildebrand F."/>
            <person name="Pallen M.J."/>
        </authorList>
    </citation>
    <scope>NUCLEOTIDE SEQUENCE</scope>
    <source>
        <strain evidence="4">ChiHjej13B12-24818</strain>
    </source>
</reference>
<keyword evidence="3" id="KW-0472">Membrane</keyword>
<gene>
    <name evidence="4" type="ORF">H9786_04790</name>
</gene>
<dbReference type="EMBL" id="DWZH01000036">
    <property type="protein sequence ID" value="HJB09837.1"/>
    <property type="molecule type" value="Genomic_DNA"/>
</dbReference>
<dbReference type="Pfam" id="PF05949">
    <property type="entry name" value="DUF881"/>
    <property type="match status" value="1"/>
</dbReference>
<proteinExistence type="inferred from homology"/>
<evidence type="ECO:0000256" key="2">
    <source>
        <dbReference type="SAM" id="Coils"/>
    </source>
</evidence>
<keyword evidence="3" id="KW-1133">Transmembrane helix</keyword>
<dbReference type="Gene3D" id="3.30.70.1880">
    <property type="entry name" value="Protein of unknown function DUF881"/>
    <property type="match status" value="1"/>
</dbReference>
<name>A0A9D2LC01_9MICO</name>
<evidence type="ECO:0000313" key="5">
    <source>
        <dbReference type="Proteomes" id="UP000823823"/>
    </source>
</evidence>
<protein>
    <submittedName>
        <fullName evidence="4">DUF881 domain-containing protein</fullName>
    </submittedName>
</protein>
<dbReference type="PANTHER" id="PTHR37313">
    <property type="entry name" value="UPF0749 PROTEIN RV1825"/>
    <property type="match status" value="1"/>
</dbReference>
<reference evidence="4" key="2">
    <citation type="submission" date="2021-04" db="EMBL/GenBank/DDBJ databases">
        <authorList>
            <person name="Gilroy R."/>
        </authorList>
    </citation>
    <scope>NUCLEOTIDE SEQUENCE</scope>
    <source>
        <strain evidence="4">ChiHjej13B12-24818</strain>
    </source>
</reference>
<dbReference type="InterPro" id="IPR010273">
    <property type="entry name" value="DUF881"/>
</dbReference>
<evidence type="ECO:0000256" key="1">
    <source>
        <dbReference type="ARBA" id="ARBA00009108"/>
    </source>
</evidence>
<feature type="coiled-coil region" evidence="2">
    <location>
        <begin position="71"/>
        <end position="98"/>
    </location>
</feature>
<dbReference type="GO" id="GO:0005886">
    <property type="term" value="C:plasma membrane"/>
    <property type="evidence" value="ECO:0007669"/>
    <property type="project" value="TreeGrafter"/>
</dbReference>
<organism evidence="4 5">
    <name type="scientific">Candidatus Brachybacterium merdavium</name>
    <dbReference type="NCBI Taxonomy" id="2838513"/>
    <lineage>
        <taxon>Bacteria</taxon>
        <taxon>Bacillati</taxon>
        <taxon>Actinomycetota</taxon>
        <taxon>Actinomycetes</taxon>
        <taxon>Micrococcales</taxon>
        <taxon>Dermabacteraceae</taxon>
        <taxon>Brachybacterium</taxon>
    </lineage>
</organism>
<sequence>MKEGTRTPDTPEQQRRHWARLVAALRPRATLTQVIVGLLCLLLGLSIVMQVRQHDEDSLESASQEELVRLLDESGRHVADLEAENAELDRTLETLQSGHEDDVAAQNAAQERLTDLEILAGTSPAQGRGVSITITDPAGSVRAPTVLGVIQELRNAGAEVIQVGEVRVVASSSVTSLPAGGVAVDGQEVPSPMMVLAIGDPSVMEPALKIPGGAADSVAADGGAFSVTAQEEVRIDAVAELAEPEYSEVVK</sequence>
<accession>A0A9D2LC01</accession>
<keyword evidence="2" id="KW-0175">Coiled coil</keyword>
<dbReference type="AlphaFoldDB" id="A0A9D2LC01"/>
<comment type="caution">
    <text evidence="4">The sequence shown here is derived from an EMBL/GenBank/DDBJ whole genome shotgun (WGS) entry which is preliminary data.</text>
</comment>